<accession>A0A482XE00</accession>
<dbReference type="Proteomes" id="UP000291343">
    <property type="component" value="Unassembled WGS sequence"/>
</dbReference>
<keyword evidence="4" id="KW-0238">DNA-binding</keyword>
<organism evidence="7 8">
    <name type="scientific">Laodelphax striatellus</name>
    <name type="common">Small brown planthopper</name>
    <name type="synonym">Delphax striatella</name>
    <dbReference type="NCBI Taxonomy" id="195883"/>
    <lineage>
        <taxon>Eukaryota</taxon>
        <taxon>Metazoa</taxon>
        <taxon>Ecdysozoa</taxon>
        <taxon>Arthropoda</taxon>
        <taxon>Hexapoda</taxon>
        <taxon>Insecta</taxon>
        <taxon>Pterygota</taxon>
        <taxon>Neoptera</taxon>
        <taxon>Paraneoptera</taxon>
        <taxon>Hemiptera</taxon>
        <taxon>Auchenorrhyncha</taxon>
        <taxon>Fulgoroidea</taxon>
        <taxon>Delphacidae</taxon>
        <taxon>Criomorphinae</taxon>
        <taxon>Laodelphax</taxon>
    </lineage>
</organism>
<evidence type="ECO:0000256" key="1">
    <source>
        <dbReference type="ARBA" id="ARBA00006271"/>
    </source>
</evidence>
<dbReference type="InterPro" id="IPR027417">
    <property type="entry name" value="P-loop_NTPase"/>
</dbReference>
<dbReference type="AlphaFoldDB" id="A0A482XE00"/>
<keyword evidence="2" id="KW-0547">Nucleotide-binding</keyword>
<comment type="similarity">
    <text evidence="1">Belongs to the DNA mismatch repair MutS family.</text>
</comment>
<keyword evidence="8" id="KW-1185">Reference proteome</keyword>
<dbReference type="OrthoDB" id="29596at2759"/>
<dbReference type="Pfam" id="PF05192">
    <property type="entry name" value="MutS_III"/>
    <property type="match status" value="2"/>
</dbReference>
<protein>
    <recommendedName>
        <fullName evidence="6">DNA mismatch repair proteins mutS family domain-containing protein</fullName>
    </recommendedName>
</protein>
<dbReference type="SMART" id="SM00534">
    <property type="entry name" value="MUTSac"/>
    <property type="match status" value="1"/>
</dbReference>
<dbReference type="InterPro" id="IPR036187">
    <property type="entry name" value="DNA_mismatch_repair_MutS_sf"/>
</dbReference>
<dbReference type="GO" id="GO:0005634">
    <property type="term" value="C:nucleus"/>
    <property type="evidence" value="ECO:0007669"/>
    <property type="project" value="TreeGrafter"/>
</dbReference>
<dbReference type="GO" id="GO:0051026">
    <property type="term" value="P:chiasma assembly"/>
    <property type="evidence" value="ECO:0007669"/>
    <property type="project" value="TreeGrafter"/>
</dbReference>
<comment type="caution">
    <text evidence="7">The sequence shown here is derived from an EMBL/GenBank/DDBJ whole genome shotgun (WGS) entry which is preliminary data.</text>
</comment>
<dbReference type="PROSITE" id="PS00486">
    <property type="entry name" value="DNA_MISMATCH_REPAIR_2"/>
    <property type="match status" value="1"/>
</dbReference>
<dbReference type="PANTHER" id="PTHR11361">
    <property type="entry name" value="DNA MISMATCH REPAIR PROTEIN MUTS FAMILY MEMBER"/>
    <property type="match status" value="1"/>
</dbReference>
<feature type="domain" description="DNA mismatch repair proteins mutS family" evidence="6">
    <location>
        <begin position="815"/>
        <end position="831"/>
    </location>
</feature>
<evidence type="ECO:0000313" key="7">
    <source>
        <dbReference type="EMBL" id="RZF43917.1"/>
    </source>
</evidence>
<dbReference type="Gene3D" id="3.40.50.300">
    <property type="entry name" value="P-loop containing nucleotide triphosphate hydrolases"/>
    <property type="match status" value="1"/>
</dbReference>
<evidence type="ECO:0000259" key="6">
    <source>
        <dbReference type="PROSITE" id="PS00486"/>
    </source>
</evidence>
<dbReference type="SMART" id="SM00533">
    <property type="entry name" value="MUTSd"/>
    <property type="match status" value="1"/>
</dbReference>
<dbReference type="EMBL" id="QKKF02012050">
    <property type="protein sequence ID" value="RZF43917.1"/>
    <property type="molecule type" value="Genomic_DNA"/>
</dbReference>
<reference evidence="7 8" key="1">
    <citation type="journal article" date="2017" name="Gigascience">
        <title>Genome sequence of the small brown planthopper, Laodelphax striatellus.</title>
        <authorList>
            <person name="Zhu J."/>
            <person name="Jiang F."/>
            <person name="Wang X."/>
            <person name="Yang P."/>
            <person name="Bao Y."/>
            <person name="Zhao W."/>
            <person name="Wang W."/>
            <person name="Lu H."/>
            <person name="Wang Q."/>
            <person name="Cui N."/>
            <person name="Li J."/>
            <person name="Chen X."/>
            <person name="Luo L."/>
            <person name="Yu J."/>
            <person name="Kang L."/>
            <person name="Cui F."/>
        </authorList>
    </citation>
    <scope>NUCLEOTIDE SEQUENCE [LARGE SCALE GENOMIC DNA]</scope>
    <source>
        <strain evidence="7">Lst14</strain>
    </source>
</reference>
<dbReference type="SUPFAM" id="SSF52540">
    <property type="entry name" value="P-loop containing nucleoside triphosphate hydrolases"/>
    <property type="match status" value="1"/>
</dbReference>
<proteinExistence type="inferred from homology"/>
<dbReference type="InterPro" id="IPR045076">
    <property type="entry name" value="MutS"/>
</dbReference>
<keyword evidence="3" id="KW-0067">ATP-binding</keyword>
<evidence type="ECO:0000256" key="3">
    <source>
        <dbReference type="ARBA" id="ARBA00022840"/>
    </source>
</evidence>
<evidence type="ECO:0000313" key="8">
    <source>
        <dbReference type="Proteomes" id="UP000291343"/>
    </source>
</evidence>
<evidence type="ECO:0000256" key="5">
    <source>
        <dbReference type="SAM" id="MobiDB-lite"/>
    </source>
</evidence>
<dbReference type="InterPro" id="IPR000432">
    <property type="entry name" value="DNA_mismatch_repair_MutS_C"/>
</dbReference>
<feature type="compositionally biased region" description="Low complexity" evidence="5">
    <location>
        <begin position="1"/>
        <end position="21"/>
    </location>
</feature>
<dbReference type="GO" id="GO:0006298">
    <property type="term" value="P:mismatch repair"/>
    <property type="evidence" value="ECO:0007669"/>
    <property type="project" value="InterPro"/>
</dbReference>
<evidence type="ECO:0000256" key="4">
    <source>
        <dbReference type="ARBA" id="ARBA00023125"/>
    </source>
</evidence>
<gene>
    <name evidence="7" type="ORF">LSTR_LSTR007253</name>
</gene>
<dbReference type="GO" id="GO:0140664">
    <property type="term" value="F:ATP-dependent DNA damage sensor activity"/>
    <property type="evidence" value="ECO:0007669"/>
    <property type="project" value="InterPro"/>
</dbReference>
<dbReference type="SUPFAM" id="SSF48334">
    <property type="entry name" value="DNA repair protein MutS, domain III"/>
    <property type="match status" value="2"/>
</dbReference>
<dbReference type="PANTHER" id="PTHR11361:SF20">
    <property type="entry name" value="MUTS PROTEIN HOMOLOG 5"/>
    <property type="match status" value="1"/>
</dbReference>
<dbReference type="InParanoid" id="A0A482XE00"/>
<dbReference type="Pfam" id="PF00488">
    <property type="entry name" value="MutS_V"/>
    <property type="match status" value="1"/>
</dbReference>
<dbReference type="STRING" id="195883.A0A482XE00"/>
<name>A0A482XE00_LAOST</name>
<sequence length="994" mass="111482">MMSFYTVVNNSNSTSEESGIETSERNGNGEGSSSGAASSEQDQVILSVYWKNGKLGAVAYSIKQSEVHVLYDIIDVNPEFRLLNSLFLQVQPWKVVTCCSLSEIFLKTVKNLAAGEIVDNEHDTESSATSDVNPDTRMVHLLSGKKFNVDRARHLIFGLRLPGEPDGAAGGGGEEEERRNHIQSQFNLSSNTCFVAAFGGLLNFLGRSIGRLDSHHTSLNPIQAINENNLVWVDNDSLRALQVFSDIRHPSPYKWNEQQSNKEGVSLLSLFNRCSSSLGSKRMRALLSQPTQDLAIIKERQDVIEFFVDNANNQIAEQFSSYIVNISSVTDMLKLMTNGRQSMSQWKSFYKTLYYSILVGELCKEYAEHLQVFSKIAGYLCDPLYVLGHCIYSIIDFEASADQKRFCVHKGVSESLDKALLSQPTQDLAIIKERQDVIEFFVDNANNQIAEQFSSYIVNISSVTDMLKLMTNGRQSMSQWKSFYKTLYYSILVGELCKEYAEHLQVFSKIAGYLCDPLYVLGHCIYSIIDFEASADQKRFCVHKGVSESLDKLKEEYSRLPDYLSELLQLDMQDLPASMASYYMVYVPEVGYMVAVKEWNSAMSDQSIQNVPGLKFQFKANGIAHYKSASCFELDEKLGDMWVKIVEQESKIMLQVLHFIRKNVKPLLAMLEPISELDCLLAMAQVAKQNGYCRPELIDSDNQLIEIVDGRHPLQEMYVDSFISNDTLSSRETGLVKIIMGPNSSGKSVYLKQVALIAYMAHTGSFVPATKARIGILDQIHTRIQTTESVSTQLSAFLIDIRQMTLSIFNSTNRSLLVVDEFGRGTSELDGLAMAAAFVRHFLSRGPAHCPHLLVSTHSHSLPDLLLVPPAQQPQLLTLLTTDYLIENDELVYLYKIKEGTIKSSLAIKYVLADFSPALAERALQVYKKFNPMEAIECSNMNGDMRMILESAVDSLDDPSLANEEIIKSKKVAILKELKYIVSRLSEVVSSQSR</sequence>
<feature type="region of interest" description="Disordered" evidence="5">
    <location>
        <begin position="1"/>
        <end position="38"/>
    </location>
</feature>
<evidence type="ECO:0000256" key="2">
    <source>
        <dbReference type="ARBA" id="ARBA00022741"/>
    </source>
</evidence>
<dbReference type="InterPro" id="IPR007696">
    <property type="entry name" value="DNA_mismatch_repair_MutS_core"/>
</dbReference>
<dbReference type="GO" id="GO:0030983">
    <property type="term" value="F:mismatched DNA binding"/>
    <property type="evidence" value="ECO:0007669"/>
    <property type="project" value="InterPro"/>
</dbReference>
<dbReference type="Gene3D" id="1.10.1420.10">
    <property type="match status" value="2"/>
</dbReference>
<dbReference type="GO" id="GO:0005524">
    <property type="term" value="F:ATP binding"/>
    <property type="evidence" value="ECO:0007669"/>
    <property type="project" value="UniProtKB-KW"/>
</dbReference>